<dbReference type="AlphaFoldDB" id="A0A7S0ZJR7"/>
<name>A0A7S0ZJR7_9RHOD</name>
<evidence type="ECO:0000313" key="2">
    <source>
        <dbReference type="EMBL" id="CAD8824099.1"/>
    </source>
</evidence>
<protein>
    <submittedName>
        <fullName evidence="2">Uncharacterized protein</fullName>
    </submittedName>
</protein>
<reference evidence="2" key="1">
    <citation type="submission" date="2021-01" db="EMBL/GenBank/DDBJ databases">
        <authorList>
            <person name="Corre E."/>
            <person name="Pelletier E."/>
            <person name="Niang G."/>
            <person name="Scheremetjew M."/>
            <person name="Finn R."/>
            <person name="Kale V."/>
            <person name="Holt S."/>
            <person name="Cochrane G."/>
            <person name="Meng A."/>
            <person name="Brown T."/>
            <person name="Cohen L."/>
        </authorList>
    </citation>
    <scope>NUCLEOTIDE SEQUENCE</scope>
    <source>
        <strain evidence="2">CCMP3278</strain>
    </source>
</reference>
<feature type="region of interest" description="Disordered" evidence="1">
    <location>
        <begin position="117"/>
        <end position="151"/>
    </location>
</feature>
<dbReference type="EMBL" id="HBFP01011750">
    <property type="protein sequence ID" value="CAD8824099.1"/>
    <property type="molecule type" value="Transcribed_RNA"/>
</dbReference>
<gene>
    <name evidence="2" type="ORF">TOLI1172_LOCUS8498</name>
</gene>
<organism evidence="2">
    <name type="scientific">Timspurckia oligopyrenoides</name>
    <dbReference type="NCBI Taxonomy" id="708627"/>
    <lineage>
        <taxon>Eukaryota</taxon>
        <taxon>Rhodophyta</taxon>
        <taxon>Bangiophyceae</taxon>
        <taxon>Porphyridiales</taxon>
        <taxon>Porphyridiaceae</taxon>
        <taxon>Timspurckia</taxon>
    </lineage>
</organism>
<sequence length="248" mass="27369">MVDIQGISFQTFDMESIPRKSSLSSVVHTHSFPAFLLGLDNSYLSSNLQLLYFSSFTSISLSPLYSSIRSKVKTSKLPHTLFRRRYSKLACITNKSRILSNSRTPLRCLYGPEGISSDGSNSKKMSKRHQSSQEIASDESRESCENGSILGADRDDVADKETLVKAETAKVEARRTLVFQALLVLAGAVTLWTLRPPVESVDGVGDGSVLLSESVSTQNGALVRIGVWVSYFVLKYLVQLAEEFIQTM</sequence>
<proteinExistence type="predicted"/>
<evidence type="ECO:0000256" key="1">
    <source>
        <dbReference type="SAM" id="MobiDB-lite"/>
    </source>
</evidence>
<accession>A0A7S0ZJR7</accession>